<dbReference type="AlphaFoldDB" id="A0A8J3BQC4"/>
<feature type="compositionally biased region" description="Low complexity" evidence="1">
    <location>
        <begin position="34"/>
        <end position="62"/>
    </location>
</feature>
<keyword evidence="4" id="KW-0378">Hydrolase</keyword>
<feature type="signal peptide" evidence="2">
    <location>
        <begin position="1"/>
        <end position="23"/>
    </location>
</feature>
<evidence type="ECO:0000313" key="4">
    <source>
        <dbReference type="EMBL" id="GGK40265.1"/>
    </source>
</evidence>
<evidence type="ECO:0000259" key="3">
    <source>
        <dbReference type="Pfam" id="PF00144"/>
    </source>
</evidence>
<evidence type="ECO:0000256" key="1">
    <source>
        <dbReference type="SAM" id="MobiDB-lite"/>
    </source>
</evidence>
<keyword evidence="5" id="KW-1185">Reference proteome</keyword>
<dbReference type="PANTHER" id="PTHR43283:SF7">
    <property type="entry name" value="BETA-LACTAMASE-RELATED DOMAIN-CONTAINING PROTEIN"/>
    <property type="match status" value="1"/>
</dbReference>
<dbReference type="SUPFAM" id="SSF56601">
    <property type="entry name" value="beta-lactamase/transpeptidase-like"/>
    <property type="match status" value="1"/>
</dbReference>
<protein>
    <submittedName>
        <fullName evidence="4">Serine hydrolase</fullName>
    </submittedName>
</protein>
<reference evidence="4" key="2">
    <citation type="submission" date="2020-09" db="EMBL/GenBank/DDBJ databases">
        <authorList>
            <person name="Sun Q."/>
            <person name="Ohkuma M."/>
        </authorList>
    </citation>
    <scope>NUCLEOTIDE SEQUENCE</scope>
    <source>
        <strain evidence="4">JCM 3091</strain>
    </source>
</reference>
<dbReference type="PANTHER" id="PTHR43283">
    <property type="entry name" value="BETA-LACTAMASE-RELATED"/>
    <property type="match status" value="1"/>
</dbReference>
<accession>A0A8J3BQC4</accession>
<evidence type="ECO:0000313" key="5">
    <source>
        <dbReference type="Proteomes" id="UP000662200"/>
    </source>
</evidence>
<proteinExistence type="predicted"/>
<dbReference type="Pfam" id="PF00144">
    <property type="entry name" value="Beta-lactamase"/>
    <property type="match status" value="1"/>
</dbReference>
<comment type="caution">
    <text evidence="4">The sequence shown here is derived from an EMBL/GenBank/DDBJ whole genome shotgun (WGS) entry which is preliminary data.</text>
</comment>
<sequence length="423" mass="44444">MGLRGAVAAAAALVIGAGTVALADSARPELAAAPAAPQVDATGTGSAAPAPAAAPAEAPARKVPARPAPVRPAKGVGAAAARAQCATISKPVGDGGFYDYAPPIQEPGAALVGWRERPEAGHNMDAAALGRGGDSLTRVPSMRSLVVVRNGKLAYERYYGTGSRRQSNNVHSASKSLIQALVGVAIERGQLSLDTTVAQALSKTMKVPASQGGVTVRQLLTMTSGLEWEEDETEYTVARSRNWVASILSRPRSGTRFNYSTGNTHVLSAMLKAVTGKSTCEFAAETVLGGLEIAPERWARDPQQVSAGGFNVYLTARELTRFGQLYLDNGMYRGKRVLPAATVTQARTITDRRQAYSAGWWVTDVGGVQVQSAWGWGGQYVCVIPAKGLVVTATQDTSHYDGAPAQDIDINQFLRQYVLPAAR</sequence>
<dbReference type="GO" id="GO:0016787">
    <property type="term" value="F:hydrolase activity"/>
    <property type="evidence" value="ECO:0007669"/>
    <property type="project" value="UniProtKB-KW"/>
</dbReference>
<feature type="region of interest" description="Disordered" evidence="1">
    <location>
        <begin position="34"/>
        <end position="69"/>
    </location>
</feature>
<evidence type="ECO:0000256" key="2">
    <source>
        <dbReference type="SAM" id="SignalP"/>
    </source>
</evidence>
<organism evidence="4 5">
    <name type="scientific">Pilimelia terevasa</name>
    <dbReference type="NCBI Taxonomy" id="53372"/>
    <lineage>
        <taxon>Bacteria</taxon>
        <taxon>Bacillati</taxon>
        <taxon>Actinomycetota</taxon>
        <taxon>Actinomycetes</taxon>
        <taxon>Micromonosporales</taxon>
        <taxon>Micromonosporaceae</taxon>
        <taxon>Pilimelia</taxon>
    </lineage>
</organism>
<dbReference type="EMBL" id="BMQC01000017">
    <property type="protein sequence ID" value="GGK40265.1"/>
    <property type="molecule type" value="Genomic_DNA"/>
</dbReference>
<dbReference type="Gene3D" id="3.40.710.10">
    <property type="entry name" value="DD-peptidase/beta-lactamase superfamily"/>
    <property type="match status" value="1"/>
</dbReference>
<dbReference type="InterPro" id="IPR001466">
    <property type="entry name" value="Beta-lactam-related"/>
</dbReference>
<feature type="chain" id="PRO_5035310180" evidence="2">
    <location>
        <begin position="24"/>
        <end position="423"/>
    </location>
</feature>
<dbReference type="InterPro" id="IPR050789">
    <property type="entry name" value="Diverse_Enzym_Activities"/>
</dbReference>
<dbReference type="RefSeq" id="WP_189115557.1">
    <property type="nucleotide sequence ID" value="NZ_BMQC01000017.1"/>
</dbReference>
<gene>
    <name evidence="4" type="ORF">GCM10010124_36240</name>
</gene>
<feature type="domain" description="Beta-lactamase-related" evidence="3">
    <location>
        <begin position="144"/>
        <end position="399"/>
    </location>
</feature>
<name>A0A8J3BQC4_9ACTN</name>
<keyword evidence="2" id="KW-0732">Signal</keyword>
<dbReference type="InterPro" id="IPR012338">
    <property type="entry name" value="Beta-lactam/transpept-like"/>
</dbReference>
<reference evidence="4" key="1">
    <citation type="journal article" date="2014" name="Int. J. Syst. Evol. Microbiol.">
        <title>Complete genome sequence of Corynebacterium casei LMG S-19264T (=DSM 44701T), isolated from a smear-ripened cheese.</title>
        <authorList>
            <consortium name="US DOE Joint Genome Institute (JGI-PGF)"/>
            <person name="Walter F."/>
            <person name="Albersmeier A."/>
            <person name="Kalinowski J."/>
            <person name="Ruckert C."/>
        </authorList>
    </citation>
    <scope>NUCLEOTIDE SEQUENCE</scope>
    <source>
        <strain evidence="4">JCM 3091</strain>
    </source>
</reference>
<dbReference type="Proteomes" id="UP000662200">
    <property type="component" value="Unassembled WGS sequence"/>
</dbReference>